<keyword evidence="3" id="KW-1185">Reference proteome</keyword>
<evidence type="ECO:0000313" key="2">
    <source>
        <dbReference type="EMBL" id="WFP16218.1"/>
    </source>
</evidence>
<evidence type="ECO:0000256" key="1">
    <source>
        <dbReference type="SAM" id="Phobius"/>
    </source>
</evidence>
<protein>
    <recommendedName>
        <fullName evidence="4">Multisubunit sodium/proton antiporter MrpF subunit</fullName>
    </recommendedName>
</protein>
<sequence>MIVEMTLTGLLILLTVNVLISLVRVVRGPTGRDRLTGVLFAGTTGAGVMLVGSVLTDQPALRDIALGLVALAAVVVVVRLAAEKQRRSVS</sequence>
<keyword evidence="1" id="KW-0472">Membrane</keyword>
<feature type="transmembrane region" description="Helical" evidence="1">
    <location>
        <begin position="6"/>
        <end position="23"/>
    </location>
</feature>
<keyword evidence="1" id="KW-0812">Transmembrane</keyword>
<name>A0ABY8H6B0_9MICC</name>
<accession>A0ABY8H6B0</accession>
<dbReference type="RefSeq" id="WP_278157371.1">
    <property type="nucleotide sequence ID" value="NZ_CP121252.1"/>
</dbReference>
<dbReference type="Proteomes" id="UP001219037">
    <property type="component" value="Chromosome"/>
</dbReference>
<proteinExistence type="predicted"/>
<reference evidence="2 3" key="1">
    <citation type="submission" date="2023-04" db="EMBL/GenBank/DDBJ databases">
        <title>Funneling lignin-derived compounds into biodiesel using alkali-halophilic Citricoccus sp. P2.</title>
        <authorList>
            <person name="Luo C.-B."/>
        </authorList>
    </citation>
    <scope>NUCLEOTIDE SEQUENCE [LARGE SCALE GENOMIC DNA]</scope>
    <source>
        <strain evidence="2 3">P2</strain>
    </source>
</reference>
<dbReference type="EMBL" id="CP121252">
    <property type="protein sequence ID" value="WFP16218.1"/>
    <property type="molecule type" value="Genomic_DNA"/>
</dbReference>
<feature type="transmembrane region" description="Helical" evidence="1">
    <location>
        <begin position="35"/>
        <end position="52"/>
    </location>
</feature>
<organism evidence="2 3">
    <name type="scientific">Citricoccus muralis</name>
    <dbReference type="NCBI Taxonomy" id="169134"/>
    <lineage>
        <taxon>Bacteria</taxon>
        <taxon>Bacillati</taxon>
        <taxon>Actinomycetota</taxon>
        <taxon>Actinomycetes</taxon>
        <taxon>Micrococcales</taxon>
        <taxon>Micrococcaceae</taxon>
        <taxon>Citricoccus</taxon>
    </lineage>
</organism>
<evidence type="ECO:0008006" key="4">
    <source>
        <dbReference type="Google" id="ProtNLM"/>
    </source>
</evidence>
<feature type="transmembrane region" description="Helical" evidence="1">
    <location>
        <begin position="64"/>
        <end position="82"/>
    </location>
</feature>
<evidence type="ECO:0000313" key="3">
    <source>
        <dbReference type="Proteomes" id="UP001219037"/>
    </source>
</evidence>
<keyword evidence="1" id="KW-1133">Transmembrane helix</keyword>
<gene>
    <name evidence="2" type="ORF">P8192_12625</name>
</gene>